<dbReference type="PANTHER" id="PTHR43979:SF1">
    <property type="entry name" value="PRE-MRNA-PROCESSING FACTOR 17"/>
    <property type="match status" value="1"/>
</dbReference>
<dbReference type="GO" id="GO:0000398">
    <property type="term" value="P:mRNA splicing, via spliceosome"/>
    <property type="evidence" value="ECO:0007669"/>
    <property type="project" value="InterPro"/>
</dbReference>
<keyword evidence="3" id="KW-1185">Reference proteome</keyword>
<dbReference type="PANTHER" id="PTHR43979">
    <property type="entry name" value="PRE-MRNA-PROCESSING FACTOR 17"/>
    <property type="match status" value="1"/>
</dbReference>
<feature type="compositionally biased region" description="Basic and acidic residues" evidence="1">
    <location>
        <begin position="382"/>
        <end position="395"/>
    </location>
</feature>
<dbReference type="Gene3D" id="3.30.40.10">
    <property type="entry name" value="Zinc/RING finger domain, C3HC4 (zinc finger)"/>
    <property type="match status" value="1"/>
</dbReference>
<dbReference type="Proteomes" id="UP000663828">
    <property type="component" value="Unassembled WGS sequence"/>
</dbReference>
<feature type="region of interest" description="Disordered" evidence="1">
    <location>
        <begin position="349"/>
        <end position="430"/>
    </location>
</feature>
<evidence type="ECO:0000313" key="2">
    <source>
        <dbReference type="EMBL" id="CAF1624315.1"/>
    </source>
</evidence>
<name>A0A816CNY7_ADIRI</name>
<dbReference type="GO" id="GO:0003729">
    <property type="term" value="F:mRNA binding"/>
    <property type="evidence" value="ECO:0007669"/>
    <property type="project" value="TreeGrafter"/>
</dbReference>
<sequence>MESIIKRPRLLDDLPLSPPSPENAVVVVDESSNSGGETEDTEILNVSNSLQHGIDNVIILNSDDEDADDDINIDIMSDIPPTLVDLFNAFISSPLMDSRVDTVAIQEQLNNDEIIDLTEDEADSGCCLSNQQEQTTSHNNDDDDQCPVCLETFSDLQCTGVNLVISQCQHVMCMSCSCRMALAAIQASYDDDDDNIDTVTKTTTQEQDVEDQMAVMNDPAFSVMSKIKLNLTPAIAIQPADTSSFLDIKAREVLYNPKYEDMYAPVFGPADPNLSQQQRAFKNVLNGYAESTTLSDFQFENQRRTFDSFGYAVDPTVGEHATPQIIGNQTSAEINQGMTIFETTKKRIGEKRKKEKNYDSSDVEGFQGPWAPFADEITVSRPPEEEQKEIDEYLAKRRKAKRPTLDELNAAPAARDPESTTLNKEPEDSS</sequence>
<dbReference type="GO" id="GO:0071013">
    <property type="term" value="C:catalytic step 2 spliceosome"/>
    <property type="evidence" value="ECO:0007669"/>
    <property type="project" value="InterPro"/>
</dbReference>
<feature type="non-terminal residue" evidence="2">
    <location>
        <position position="1"/>
    </location>
</feature>
<comment type="caution">
    <text evidence="2">The sequence shown here is derived from an EMBL/GenBank/DDBJ whole genome shotgun (WGS) entry which is preliminary data.</text>
</comment>
<dbReference type="InterPro" id="IPR013083">
    <property type="entry name" value="Znf_RING/FYVE/PHD"/>
</dbReference>
<evidence type="ECO:0000256" key="1">
    <source>
        <dbReference type="SAM" id="MobiDB-lite"/>
    </source>
</evidence>
<evidence type="ECO:0000313" key="3">
    <source>
        <dbReference type="Proteomes" id="UP000663828"/>
    </source>
</evidence>
<reference evidence="2" key="1">
    <citation type="submission" date="2021-02" db="EMBL/GenBank/DDBJ databases">
        <authorList>
            <person name="Nowell W R."/>
        </authorList>
    </citation>
    <scope>NUCLEOTIDE SEQUENCE</scope>
</reference>
<dbReference type="CDD" id="cd16449">
    <property type="entry name" value="RING-HC"/>
    <property type="match status" value="1"/>
</dbReference>
<dbReference type="SUPFAM" id="SSF57850">
    <property type="entry name" value="RING/U-box"/>
    <property type="match status" value="1"/>
</dbReference>
<gene>
    <name evidence="2" type="ORF">XAT740_LOCUS50691</name>
</gene>
<protein>
    <recommendedName>
        <fullName evidence="4">RING-type domain-containing protein</fullName>
    </recommendedName>
</protein>
<evidence type="ECO:0008006" key="4">
    <source>
        <dbReference type="Google" id="ProtNLM"/>
    </source>
</evidence>
<organism evidence="2 3">
    <name type="scientific">Adineta ricciae</name>
    <name type="common">Rotifer</name>
    <dbReference type="NCBI Taxonomy" id="249248"/>
    <lineage>
        <taxon>Eukaryota</taxon>
        <taxon>Metazoa</taxon>
        <taxon>Spiralia</taxon>
        <taxon>Gnathifera</taxon>
        <taxon>Rotifera</taxon>
        <taxon>Eurotatoria</taxon>
        <taxon>Bdelloidea</taxon>
        <taxon>Adinetida</taxon>
        <taxon>Adinetidae</taxon>
        <taxon>Adineta</taxon>
    </lineage>
</organism>
<dbReference type="EMBL" id="CAJNOR010007847">
    <property type="protein sequence ID" value="CAF1624315.1"/>
    <property type="molecule type" value="Genomic_DNA"/>
</dbReference>
<dbReference type="InterPro" id="IPR032847">
    <property type="entry name" value="PRPF17"/>
</dbReference>
<dbReference type="AlphaFoldDB" id="A0A816CNY7"/>
<accession>A0A816CNY7</accession>
<feature type="region of interest" description="Disordered" evidence="1">
    <location>
        <begin position="1"/>
        <end position="22"/>
    </location>
</feature>
<proteinExistence type="predicted"/>